<dbReference type="InterPro" id="IPR042358">
    <property type="entry name" value="BFSP1"/>
</dbReference>
<dbReference type="GO" id="GO:0070307">
    <property type="term" value="P:lens fiber cell development"/>
    <property type="evidence" value="ECO:0007669"/>
    <property type="project" value="TreeGrafter"/>
</dbReference>
<evidence type="ECO:0000256" key="5">
    <source>
        <dbReference type="SAM" id="MobiDB-lite"/>
    </source>
</evidence>
<organism evidence="6 7">
    <name type="scientific">Cervus elaphus hippelaphus</name>
    <name type="common">European red deer</name>
    <dbReference type="NCBI Taxonomy" id="46360"/>
    <lineage>
        <taxon>Eukaryota</taxon>
        <taxon>Metazoa</taxon>
        <taxon>Chordata</taxon>
        <taxon>Craniata</taxon>
        <taxon>Vertebrata</taxon>
        <taxon>Euteleostomi</taxon>
        <taxon>Mammalia</taxon>
        <taxon>Eutheria</taxon>
        <taxon>Laurasiatheria</taxon>
        <taxon>Artiodactyla</taxon>
        <taxon>Ruminantia</taxon>
        <taxon>Pecora</taxon>
        <taxon>Cervidae</taxon>
        <taxon>Cervinae</taxon>
        <taxon>Cervus</taxon>
    </lineage>
</organism>
<evidence type="ECO:0000313" key="6">
    <source>
        <dbReference type="EMBL" id="OWK03166.1"/>
    </source>
</evidence>
<keyword evidence="3" id="KW-0597">Phosphoprotein</keyword>
<sequence>MARPRRCPPPRRAAAHLDLRDHSSDRWVAGVLLIAHSQAHPLTPRTLPGLTGHAPSLSWPLEQAIRDAQECDDDEIQLYNEQINTLWKENEEAERSLERSSYDCRQLVVTQQTLRNELDWYHRIIENAGNRDVQDITAVKPRLKGLPKNLPRKKDMVVKDRADEILEETPLRGPEDTKLGRVVLKEEGKSKLEPGDEEAIHDSLWRRQSHGSWLLCLLHPSKGGVVVSKGATLCVLTAAWSPLPSSLSPLWRMDRVPPGERRRSEGGRGHPRGKKMV</sequence>
<evidence type="ECO:0000313" key="7">
    <source>
        <dbReference type="Proteomes" id="UP000242450"/>
    </source>
</evidence>
<dbReference type="Proteomes" id="UP000242450">
    <property type="component" value="Chromosome 23"/>
</dbReference>
<dbReference type="OrthoDB" id="9942423at2759"/>
<keyword evidence="4" id="KW-0206">Cytoskeleton</keyword>
<proteinExistence type="predicted"/>
<dbReference type="GO" id="GO:0005882">
    <property type="term" value="C:intermediate filament"/>
    <property type="evidence" value="ECO:0007669"/>
    <property type="project" value="TreeGrafter"/>
</dbReference>
<evidence type="ECO:0000256" key="4">
    <source>
        <dbReference type="ARBA" id="ARBA00023212"/>
    </source>
</evidence>
<reference evidence="6 7" key="1">
    <citation type="journal article" date="2018" name="Mol. Genet. Genomics">
        <title>The red deer Cervus elaphus genome CerEla1.0: sequencing, annotating, genes, and chromosomes.</title>
        <authorList>
            <person name="Bana N.A."/>
            <person name="Nyiri A."/>
            <person name="Nagy J."/>
            <person name="Frank K."/>
            <person name="Nagy T."/>
            <person name="Steger V."/>
            <person name="Schiller M."/>
            <person name="Lakatos P."/>
            <person name="Sugar L."/>
            <person name="Horn P."/>
            <person name="Barta E."/>
            <person name="Orosz L."/>
        </authorList>
    </citation>
    <scope>NUCLEOTIDE SEQUENCE [LARGE SCALE GENOMIC DNA]</scope>
    <source>
        <strain evidence="6">Hungarian</strain>
    </source>
</reference>
<gene>
    <name evidence="6" type="ORF">Celaphus_00007560</name>
</gene>
<evidence type="ECO:0000256" key="1">
    <source>
        <dbReference type="ARBA" id="ARBA00004245"/>
    </source>
</evidence>
<dbReference type="AlphaFoldDB" id="A0A212CAZ8"/>
<feature type="region of interest" description="Disordered" evidence="5">
    <location>
        <begin position="252"/>
        <end position="277"/>
    </location>
</feature>
<feature type="compositionally biased region" description="Basic and acidic residues" evidence="5">
    <location>
        <begin position="252"/>
        <end position="268"/>
    </location>
</feature>
<dbReference type="GO" id="GO:0005212">
    <property type="term" value="F:structural constituent of eye lens"/>
    <property type="evidence" value="ECO:0007669"/>
    <property type="project" value="InterPro"/>
</dbReference>
<comment type="caution">
    <text evidence="6">The sequence shown here is derived from an EMBL/GenBank/DDBJ whole genome shotgun (WGS) entry which is preliminary data.</text>
</comment>
<dbReference type="PANTHER" id="PTHR14069:SF0">
    <property type="entry name" value="FILENSIN"/>
    <property type="match status" value="1"/>
</dbReference>
<dbReference type="EMBL" id="MKHE01000023">
    <property type="protein sequence ID" value="OWK03166.1"/>
    <property type="molecule type" value="Genomic_DNA"/>
</dbReference>
<keyword evidence="2" id="KW-0963">Cytoplasm</keyword>
<protein>
    <submittedName>
        <fullName evidence="6">BFSP1</fullName>
    </submittedName>
</protein>
<name>A0A212CAZ8_CEREH</name>
<evidence type="ECO:0000256" key="2">
    <source>
        <dbReference type="ARBA" id="ARBA00022490"/>
    </source>
</evidence>
<keyword evidence="7" id="KW-1185">Reference proteome</keyword>
<evidence type="ECO:0000256" key="3">
    <source>
        <dbReference type="ARBA" id="ARBA00022553"/>
    </source>
</evidence>
<dbReference type="GO" id="GO:0005737">
    <property type="term" value="C:cytoplasm"/>
    <property type="evidence" value="ECO:0007669"/>
    <property type="project" value="TreeGrafter"/>
</dbReference>
<comment type="subcellular location">
    <subcellularLocation>
        <location evidence="1">Cytoplasm</location>
        <location evidence="1">Cytoskeleton</location>
    </subcellularLocation>
</comment>
<dbReference type="PANTHER" id="PTHR14069">
    <property type="entry name" value="FILENSIN"/>
    <property type="match status" value="1"/>
</dbReference>
<accession>A0A212CAZ8</accession>